<dbReference type="Proteomes" id="UP000196365">
    <property type="component" value="Unassembled WGS sequence"/>
</dbReference>
<gene>
    <name evidence="6" type="primary">purS</name>
    <name evidence="7" type="ORF">SAMN02745973_01648</name>
</gene>
<evidence type="ECO:0000256" key="4">
    <source>
        <dbReference type="ARBA" id="ARBA00022755"/>
    </source>
</evidence>
<dbReference type="EMBL" id="FUWV01000010">
    <property type="protein sequence ID" value="SJZ77094.1"/>
    <property type="molecule type" value="Genomic_DNA"/>
</dbReference>
<keyword evidence="4 6" id="KW-0658">Purine biosynthesis</keyword>
<comment type="pathway">
    <text evidence="6">Purine metabolism; IMP biosynthesis via de novo pathway; 5-amino-1-(5-phospho-D-ribosyl)imidazole from N(2)-formyl-N(1)-(5-phospho-D-ribosyl)glycinamide: step 1/2.</text>
</comment>
<keyword evidence="8" id="KW-1185">Reference proteome</keyword>
<comment type="subcellular location">
    <subcellularLocation>
        <location evidence="6">Cytoplasm</location>
    </subcellularLocation>
</comment>
<keyword evidence="5 6" id="KW-0067">ATP-binding</keyword>
<evidence type="ECO:0000256" key="6">
    <source>
        <dbReference type="HAMAP-Rule" id="MF_01926"/>
    </source>
</evidence>
<comment type="subunit">
    <text evidence="6">Part of the FGAM synthase complex composed of 1 PurL, 1 PurQ and 2 PurS subunits.</text>
</comment>
<dbReference type="PANTHER" id="PTHR34696:SF1">
    <property type="entry name" value="PHOSPHORIBOSYLFORMYLGLYCINAMIDINE SYNTHASE SUBUNIT PURS"/>
    <property type="match status" value="1"/>
</dbReference>
<accession>A0A1T4NCW3</accession>
<dbReference type="OrthoDB" id="9799101at2"/>
<dbReference type="PANTHER" id="PTHR34696">
    <property type="entry name" value="PHOSPHORIBOSYLFORMYLGLYCINAMIDINE SYNTHASE SUBUNIT PURS"/>
    <property type="match status" value="1"/>
</dbReference>
<organism evidence="7 8">
    <name type="scientific">Garciella nitratireducens DSM 15102</name>
    <dbReference type="NCBI Taxonomy" id="1121911"/>
    <lineage>
        <taxon>Bacteria</taxon>
        <taxon>Bacillati</taxon>
        <taxon>Bacillota</taxon>
        <taxon>Clostridia</taxon>
        <taxon>Eubacteriales</taxon>
        <taxon>Eubacteriaceae</taxon>
        <taxon>Garciella</taxon>
    </lineage>
</organism>
<dbReference type="InterPro" id="IPR003850">
    <property type="entry name" value="PurS"/>
</dbReference>
<reference evidence="7 8" key="1">
    <citation type="submission" date="2017-02" db="EMBL/GenBank/DDBJ databases">
        <authorList>
            <person name="Peterson S.W."/>
        </authorList>
    </citation>
    <scope>NUCLEOTIDE SEQUENCE [LARGE SCALE GENOMIC DNA]</scope>
    <source>
        <strain evidence="7 8">DSM 15102</strain>
    </source>
</reference>
<protein>
    <recommendedName>
        <fullName evidence="6">Phosphoribosylformylglycinamidine synthase subunit PurS</fullName>
        <shortName evidence="6">FGAM synthase</shortName>
        <ecNumber evidence="6">6.3.5.3</ecNumber>
    </recommendedName>
    <alternativeName>
        <fullName evidence="6">Formylglycinamide ribonucleotide amidotransferase subunit III</fullName>
        <shortName evidence="6">FGAR amidotransferase III</shortName>
        <shortName evidence="6">FGAR-AT III</shortName>
    </alternativeName>
    <alternativeName>
        <fullName evidence="6">Phosphoribosylformylglycinamidine synthase subunit III</fullName>
    </alternativeName>
</protein>
<evidence type="ECO:0000256" key="5">
    <source>
        <dbReference type="ARBA" id="ARBA00022840"/>
    </source>
</evidence>
<dbReference type="SUPFAM" id="SSF82697">
    <property type="entry name" value="PurS-like"/>
    <property type="match status" value="1"/>
</dbReference>
<comment type="function">
    <text evidence="6">Part of the phosphoribosylformylglycinamidine synthase complex involved in the purines biosynthetic pathway. Catalyzes the ATP-dependent conversion of formylglycinamide ribonucleotide (FGAR) and glutamine to yield formylglycinamidine ribonucleotide (FGAM) and glutamate. The FGAM synthase complex is composed of three subunits. PurQ produces an ammonia molecule by converting glutamine to glutamate. PurL transfers the ammonia molecule to FGAR to form FGAM in an ATP-dependent manner. PurS interacts with PurQ and PurL and is thought to assist in the transfer of the ammonia molecule from PurQ to PurL.</text>
</comment>
<dbReference type="GO" id="GO:0005524">
    <property type="term" value="F:ATP binding"/>
    <property type="evidence" value="ECO:0007669"/>
    <property type="project" value="UniProtKB-UniRule"/>
</dbReference>
<dbReference type="AlphaFoldDB" id="A0A1T4NCW3"/>
<dbReference type="Pfam" id="PF02700">
    <property type="entry name" value="PurS"/>
    <property type="match status" value="1"/>
</dbReference>
<dbReference type="RefSeq" id="WP_087679046.1">
    <property type="nucleotide sequence ID" value="NZ_FUWV01000010.1"/>
</dbReference>
<keyword evidence="1 6" id="KW-0963">Cytoplasm</keyword>
<sequence>MKAKVYVTLKKSISDPKGTAVKSSLNQLGFQEVKEVRMGKYIEIEMQDMPKEQAKETVQSMCKKLLANEVMETYQIEIMEGQK</sequence>
<dbReference type="EC" id="6.3.5.3" evidence="6"/>
<keyword evidence="2 6" id="KW-0436">Ligase</keyword>
<dbReference type="GO" id="GO:0005737">
    <property type="term" value="C:cytoplasm"/>
    <property type="evidence" value="ECO:0007669"/>
    <property type="project" value="UniProtKB-SubCell"/>
</dbReference>
<dbReference type="NCBIfam" id="TIGR00302">
    <property type="entry name" value="phosphoribosylformylglycinamidine synthase subunit PurS"/>
    <property type="match status" value="1"/>
</dbReference>
<proteinExistence type="inferred from homology"/>
<dbReference type="GO" id="GO:0006189">
    <property type="term" value="P:'de novo' IMP biosynthetic process"/>
    <property type="evidence" value="ECO:0007669"/>
    <property type="project" value="UniProtKB-UniRule"/>
</dbReference>
<name>A0A1T4NCW3_9FIRM</name>
<dbReference type="UniPathway" id="UPA00074">
    <property type="reaction ID" value="UER00128"/>
</dbReference>
<dbReference type="GO" id="GO:0004642">
    <property type="term" value="F:phosphoribosylformylglycinamidine synthase activity"/>
    <property type="evidence" value="ECO:0007669"/>
    <property type="project" value="UniProtKB-UniRule"/>
</dbReference>
<evidence type="ECO:0000256" key="3">
    <source>
        <dbReference type="ARBA" id="ARBA00022741"/>
    </source>
</evidence>
<evidence type="ECO:0000256" key="2">
    <source>
        <dbReference type="ARBA" id="ARBA00022598"/>
    </source>
</evidence>
<evidence type="ECO:0000313" key="7">
    <source>
        <dbReference type="EMBL" id="SJZ77094.1"/>
    </source>
</evidence>
<dbReference type="HAMAP" id="MF_01926">
    <property type="entry name" value="PurS"/>
    <property type="match status" value="1"/>
</dbReference>
<dbReference type="NCBIfam" id="NF004630">
    <property type="entry name" value="PRK05974.1"/>
    <property type="match status" value="1"/>
</dbReference>
<evidence type="ECO:0000313" key="8">
    <source>
        <dbReference type="Proteomes" id="UP000196365"/>
    </source>
</evidence>
<keyword evidence="3 6" id="KW-0547">Nucleotide-binding</keyword>
<evidence type="ECO:0000256" key="1">
    <source>
        <dbReference type="ARBA" id="ARBA00022490"/>
    </source>
</evidence>
<dbReference type="Gene3D" id="3.30.1280.10">
    <property type="entry name" value="Phosphoribosylformylglycinamidine synthase subunit PurS"/>
    <property type="match status" value="1"/>
</dbReference>
<comment type="catalytic activity">
    <reaction evidence="6">
        <text>N(2)-formyl-N(1)-(5-phospho-beta-D-ribosyl)glycinamide + L-glutamine + ATP + H2O = 2-formamido-N(1)-(5-O-phospho-beta-D-ribosyl)acetamidine + L-glutamate + ADP + phosphate + H(+)</text>
        <dbReference type="Rhea" id="RHEA:17129"/>
        <dbReference type="ChEBI" id="CHEBI:15377"/>
        <dbReference type="ChEBI" id="CHEBI:15378"/>
        <dbReference type="ChEBI" id="CHEBI:29985"/>
        <dbReference type="ChEBI" id="CHEBI:30616"/>
        <dbReference type="ChEBI" id="CHEBI:43474"/>
        <dbReference type="ChEBI" id="CHEBI:58359"/>
        <dbReference type="ChEBI" id="CHEBI:147286"/>
        <dbReference type="ChEBI" id="CHEBI:147287"/>
        <dbReference type="ChEBI" id="CHEBI:456216"/>
        <dbReference type="EC" id="6.3.5.3"/>
    </reaction>
</comment>
<dbReference type="InterPro" id="IPR036604">
    <property type="entry name" value="PurS-like_sf"/>
</dbReference>
<comment type="similarity">
    <text evidence="6">Belongs to the PurS family.</text>
</comment>